<organism evidence="1 2">
    <name type="scientific">Pistacia atlantica</name>
    <dbReference type="NCBI Taxonomy" id="434234"/>
    <lineage>
        <taxon>Eukaryota</taxon>
        <taxon>Viridiplantae</taxon>
        <taxon>Streptophyta</taxon>
        <taxon>Embryophyta</taxon>
        <taxon>Tracheophyta</taxon>
        <taxon>Spermatophyta</taxon>
        <taxon>Magnoliopsida</taxon>
        <taxon>eudicotyledons</taxon>
        <taxon>Gunneridae</taxon>
        <taxon>Pentapetalae</taxon>
        <taxon>rosids</taxon>
        <taxon>malvids</taxon>
        <taxon>Sapindales</taxon>
        <taxon>Anacardiaceae</taxon>
        <taxon>Pistacia</taxon>
    </lineage>
</organism>
<dbReference type="EMBL" id="CM047909">
    <property type="protein sequence ID" value="KAJ0080406.1"/>
    <property type="molecule type" value="Genomic_DNA"/>
</dbReference>
<comment type="caution">
    <text evidence="1">The sequence shown here is derived from an EMBL/GenBank/DDBJ whole genome shotgun (WGS) entry which is preliminary data.</text>
</comment>
<evidence type="ECO:0000313" key="1">
    <source>
        <dbReference type="EMBL" id="KAJ0080406.1"/>
    </source>
</evidence>
<name>A0ACC1A1U5_9ROSI</name>
<accession>A0ACC1A1U5</accession>
<evidence type="ECO:0000313" key="2">
    <source>
        <dbReference type="Proteomes" id="UP001164250"/>
    </source>
</evidence>
<dbReference type="Proteomes" id="UP001164250">
    <property type="component" value="Chromosome 13"/>
</dbReference>
<reference evidence="2" key="1">
    <citation type="journal article" date="2023" name="G3 (Bethesda)">
        <title>Genome assembly and association tests identify interacting loci associated with vigor, precocity, and sex in interspecific pistachio rootstocks.</title>
        <authorList>
            <person name="Palmer W."/>
            <person name="Jacygrad E."/>
            <person name="Sagayaradj S."/>
            <person name="Cavanaugh K."/>
            <person name="Han R."/>
            <person name="Bertier L."/>
            <person name="Beede B."/>
            <person name="Kafkas S."/>
            <person name="Golino D."/>
            <person name="Preece J."/>
            <person name="Michelmore R."/>
        </authorList>
    </citation>
    <scope>NUCLEOTIDE SEQUENCE [LARGE SCALE GENOMIC DNA]</scope>
</reference>
<protein>
    <submittedName>
        <fullName evidence="1">Uncharacterized protein</fullName>
    </submittedName>
</protein>
<gene>
    <name evidence="1" type="ORF">Patl1_22357</name>
</gene>
<proteinExistence type="predicted"/>
<keyword evidence="2" id="KW-1185">Reference proteome</keyword>
<sequence length="211" mass="24069">MPQRSEVMDIEGNRHGIRRSRNVIWRHRSRLSNDLDLFSSICSLVCLGCELLCERKQRALAVFFVMLEIISLLLDVFGQSRRSILLAAFLLSVLGFAITILTCMLERPRVHAEKQLGVVEIGFSVVQLIATFLAVLGIKINNSYTAQVLLLVFAIVAAVFIFRKDENIIGSSRLGNEYENELQVNENELLVDENELELMRMSFELMRMSFN</sequence>